<dbReference type="EMBL" id="KV428080">
    <property type="protein sequence ID" value="KZT37596.1"/>
    <property type="molecule type" value="Genomic_DNA"/>
</dbReference>
<dbReference type="AlphaFoldDB" id="A0A166CLM4"/>
<name>A0A166CLM4_9AGAM</name>
<evidence type="ECO:0000256" key="1">
    <source>
        <dbReference type="SAM" id="SignalP"/>
    </source>
</evidence>
<protein>
    <recommendedName>
        <fullName evidence="4">Secreted protein</fullName>
    </recommendedName>
</protein>
<sequence length="79" mass="9382">MWSCLFFHLTLFSCILLVTVNDYQCDGTPMRFHLATRVSHLWKFFDWWSSLQLSSSLCDYLHVNYPKTALTYDETEVAH</sequence>
<evidence type="ECO:0008006" key="4">
    <source>
        <dbReference type="Google" id="ProtNLM"/>
    </source>
</evidence>
<gene>
    <name evidence="2" type="ORF">SISSUDRAFT_1048214</name>
</gene>
<evidence type="ECO:0000313" key="2">
    <source>
        <dbReference type="EMBL" id="KZT37596.1"/>
    </source>
</evidence>
<organism evidence="2 3">
    <name type="scientific">Sistotremastrum suecicum HHB10207 ss-3</name>
    <dbReference type="NCBI Taxonomy" id="1314776"/>
    <lineage>
        <taxon>Eukaryota</taxon>
        <taxon>Fungi</taxon>
        <taxon>Dikarya</taxon>
        <taxon>Basidiomycota</taxon>
        <taxon>Agaricomycotina</taxon>
        <taxon>Agaricomycetes</taxon>
        <taxon>Sistotremastrales</taxon>
        <taxon>Sistotremastraceae</taxon>
        <taxon>Sistotremastrum</taxon>
    </lineage>
</organism>
<feature type="signal peptide" evidence="1">
    <location>
        <begin position="1"/>
        <end position="25"/>
    </location>
</feature>
<evidence type="ECO:0000313" key="3">
    <source>
        <dbReference type="Proteomes" id="UP000076798"/>
    </source>
</evidence>
<reference evidence="2 3" key="1">
    <citation type="journal article" date="2016" name="Mol. Biol. Evol.">
        <title>Comparative Genomics of Early-Diverging Mushroom-Forming Fungi Provides Insights into the Origins of Lignocellulose Decay Capabilities.</title>
        <authorList>
            <person name="Nagy L.G."/>
            <person name="Riley R."/>
            <person name="Tritt A."/>
            <person name="Adam C."/>
            <person name="Daum C."/>
            <person name="Floudas D."/>
            <person name="Sun H."/>
            <person name="Yadav J.S."/>
            <person name="Pangilinan J."/>
            <person name="Larsson K.H."/>
            <person name="Matsuura K."/>
            <person name="Barry K."/>
            <person name="Labutti K."/>
            <person name="Kuo R."/>
            <person name="Ohm R.A."/>
            <person name="Bhattacharya S.S."/>
            <person name="Shirouzu T."/>
            <person name="Yoshinaga Y."/>
            <person name="Martin F.M."/>
            <person name="Grigoriev I.V."/>
            <person name="Hibbett D.S."/>
        </authorList>
    </citation>
    <scope>NUCLEOTIDE SEQUENCE [LARGE SCALE GENOMIC DNA]</scope>
    <source>
        <strain evidence="2 3">HHB10207 ss-3</strain>
    </source>
</reference>
<proteinExistence type="predicted"/>
<dbReference type="Proteomes" id="UP000076798">
    <property type="component" value="Unassembled WGS sequence"/>
</dbReference>
<keyword evidence="3" id="KW-1185">Reference proteome</keyword>
<feature type="chain" id="PRO_5007871695" description="Secreted protein" evidence="1">
    <location>
        <begin position="26"/>
        <end position="79"/>
    </location>
</feature>
<accession>A0A166CLM4</accession>
<keyword evidence="1" id="KW-0732">Signal</keyword>